<dbReference type="Proteomes" id="UP000236723">
    <property type="component" value="Unassembled WGS sequence"/>
</dbReference>
<dbReference type="AlphaFoldDB" id="A0A1H6CS90"/>
<evidence type="ECO:0000313" key="2">
    <source>
        <dbReference type="Proteomes" id="UP000236723"/>
    </source>
</evidence>
<sequence>MTGFINSEAGAHAIYYARCYHHQGIHEAYIDVVLDDYWDPDDVADRPSPNRVTFGCRIGPIEGHPNIACSLVTGASVAPDSPLYGRKLDPDQAREHPWLTTYWETIDHILEHDETVARHFQGPTAAEHPK</sequence>
<dbReference type="EMBL" id="FNVO01000011">
    <property type="protein sequence ID" value="SEG75533.1"/>
    <property type="molecule type" value="Genomic_DNA"/>
</dbReference>
<protein>
    <submittedName>
        <fullName evidence="1">Uncharacterized protein</fullName>
    </submittedName>
</protein>
<gene>
    <name evidence="1" type="ORF">SAMN04489712_11151</name>
</gene>
<proteinExistence type="predicted"/>
<evidence type="ECO:0000313" key="1">
    <source>
        <dbReference type="EMBL" id="SEG75533.1"/>
    </source>
</evidence>
<organism evidence="1 2">
    <name type="scientific">Thermomonospora echinospora</name>
    <dbReference type="NCBI Taxonomy" id="1992"/>
    <lineage>
        <taxon>Bacteria</taxon>
        <taxon>Bacillati</taxon>
        <taxon>Actinomycetota</taxon>
        <taxon>Actinomycetes</taxon>
        <taxon>Streptosporangiales</taxon>
        <taxon>Thermomonosporaceae</taxon>
        <taxon>Thermomonospora</taxon>
    </lineage>
</organism>
<keyword evidence="2" id="KW-1185">Reference proteome</keyword>
<accession>A0A1H6CS90</accession>
<name>A0A1H6CS90_9ACTN</name>
<reference evidence="2" key="1">
    <citation type="submission" date="2016-10" db="EMBL/GenBank/DDBJ databases">
        <authorList>
            <person name="Varghese N."/>
            <person name="Submissions S."/>
        </authorList>
    </citation>
    <scope>NUCLEOTIDE SEQUENCE [LARGE SCALE GENOMIC DNA]</scope>
    <source>
        <strain evidence="2">DSM 43163</strain>
    </source>
</reference>